<accession>A0A507DMJ1</accession>
<keyword evidence="2" id="KW-1185">Reference proteome</keyword>
<proteinExistence type="predicted"/>
<protein>
    <submittedName>
        <fullName evidence="1">Uncharacterized protein</fullName>
    </submittedName>
</protein>
<dbReference type="EMBL" id="QEAQ01000274">
    <property type="protein sequence ID" value="TPX52929.1"/>
    <property type="molecule type" value="Genomic_DNA"/>
</dbReference>
<sequence length="46" mass="5191">MFKEQILWNKGLISADRSNKATLLLTIPRSLFKSSAKDLTLSNILN</sequence>
<name>A0A507DMJ1_9FUNG</name>
<reference evidence="1 2" key="1">
    <citation type="journal article" date="2019" name="Sci. Rep.">
        <title>Comparative genomics of chytrid fungi reveal insights into the obligate biotrophic and pathogenic lifestyle of Synchytrium endobioticum.</title>
        <authorList>
            <person name="van de Vossenberg B.T.L.H."/>
            <person name="Warris S."/>
            <person name="Nguyen H.D.T."/>
            <person name="van Gent-Pelzer M.P.E."/>
            <person name="Joly D.L."/>
            <person name="van de Geest H.C."/>
            <person name="Bonants P.J.M."/>
            <person name="Smith D.S."/>
            <person name="Levesque C.A."/>
            <person name="van der Lee T.A.J."/>
        </authorList>
    </citation>
    <scope>NUCLEOTIDE SEQUENCE [LARGE SCALE GENOMIC DNA]</scope>
    <source>
        <strain evidence="1 2">CBS 809.83</strain>
    </source>
</reference>
<dbReference type="Proteomes" id="UP000318582">
    <property type="component" value="Unassembled WGS sequence"/>
</dbReference>
<organism evidence="1 2">
    <name type="scientific">Powellomyces hirtus</name>
    <dbReference type="NCBI Taxonomy" id="109895"/>
    <lineage>
        <taxon>Eukaryota</taxon>
        <taxon>Fungi</taxon>
        <taxon>Fungi incertae sedis</taxon>
        <taxon>Chytridiomycota</taxon>
        <taxon>Chytridiomycota incertae sedis</taxon>
        <taxon>Chytridiomycetes</taxon>
        <taxon>Spizellomycetales</taxon>
        <taxon>Powellomycetaceae</taxon>
        <taxon>Powellomyces</taxon>
    </lineage>
</organism>
<dbReference type="AlphaFoldDB" id="A0A507DMJ1"/>
<evidence type="ECO:0000313" key="2">
    <source>
        <dbReference type="Proteomes" id="UP000318582"/>
    </source>
</evidence>
<gene>
    <name evidence="1" type="ORF">PhCBS80983_g06409</name>
</gene>
<dbReference type="STRING" id="109895.A0A507DMJ1"/>
<evidence type="ECO:0000313" key="1">
    <source>
        <dbReference type="EMBL" id="TPX52929.1"/>
    </source>
</evidence>
<comment type="caution">
    <text evidence="1">The sequence shown here is derived from an EMBL/GenBank/DDBJ whole genome shotgun (WGS) entry which is preliminary data.</text>
</comment>